<dbReference type="InterPro" id="IPR050270">
    <property type="entry name" value="DegV_domain_contain"/>
</dbReference>
<dbReference type="InterPro" id="IPR043168">
    <property type="entry name" value="DegV_C"/>
</dbReference>
<dbReference type="RefSeq" id="WP_203642927.1">
    <property type="nucleotide sequence ID" value="NZ_BOLN01000002.1"/>
</dbReference>
<dbReference type="Pfam" id="PF02645">
    <property type="entry name" value="DegV"/>
    <property type="match status" value="1"/>
</dbReference>
<dbReference type="PANTHER" id="PTHR33434">
    <property type="entry name" value="DEGV DOMAIN-CONTAINING PROTEIN DR_1986-RELATED"/>
    <property type="match status" value="1"/>
</dbReference>
<dbReference type="SUPFAM" id="SSF82549">
    <property type="entry name" value="DAK1/DegV-like"/>
    <property type="match status" value="1"/>
</dbReference>
<accession>A0ABW4D3V9</accession>
<name>A0ABW4D3V9_9LACO</name>
<dbReference type="Gene3D" id="3.40.50.10170">
    <property type="match status" value="1"/>
</dbReference>
<keyword evidence="2" id="KW-0446">Lipid-binding</keyword>
<reference evidence="4" key="1">
    <citation type="journal article" date="2019" name="Int. J. Syst. Evol. Microbiol.">
        <title>The Global Catalogue of Microorganisms (GCM) 10K type strain sequencing project: providing services to taxonomists for standard genome sequencing and annotation.</title>
        <authorList>
            <consortium name="The Broad Institute Genomics Platform"/>
            <consortium name="The Broad Institute Genome Sequencing Center for Infectious Disease"/>
            <person name="Wu L."/>
            <person name="Ma J."/>
        </authorList>
    </citation>
    <scope>NUCLEOTIDE SEQUENCE [LARGE SCALE GENOMIC DNA]</scope>
    <source>
        <strain evidence="4">CCM 8979</strain>
    </source>
</reference>
<evidence type="ECO:0000256" key="2">
    <source>
        <dbReference type="ARBA" id="ARBA00023121"/>
    </source>
</evidence>
<protein>
    <submittedName>
        <fullName evidence="3">DegV family protein</fullName>
    </submittedName>
</protein>
<comment type="caution">
    <text evidence="3">The sequence shown here is derived from an EMBL/GenBank/DDBJ whole genome shotgun (WGS) entry which is preliminary data.</text>
</comment>
<gene>
    <name evidence="3" type="ORF">ACFQ44_03795</name>
</gene>
<keyword evidence="4" id="KW-1185">Reference proteome</keyword>
<sequence length="300" mass="32158">MKIAVLTDTSAGMDFDEAAERQVTLLAAPIMFGNRQYHEYQDLSTADYYRLMRLAKSKKMVPTAPQVSMKTVKATCDALAETGVTDVIVIGPSLGISGLVNTLAAYVENITSVHVWPWDSRGILTTMGDQVRLAAELVAKGYAVKEVFAQLTKLRATAHSVFVVDSIKPLLRTGEVNPSHSPGSTPLLAGKPILIFDPSGKMRVAGSALRLKGAMADFLDDLAADLAGADPVKATVLNADQPEATQRWLAGAQKRFPTVKFDVALIGPSFGVHVGDGAMGLAWCQDYRSLLTLEPNVSEL</sequence>
<dbReference type="Gene3D" id="3.30.1180.10">
    <property type="match status" value="1"/>
</dbReference>
<dbReference type="PROSITE" id="PS51482">
    <property type="entry name" value="DEGV"/>
    <property type="match status" value="1"/>
</dbReference>
<dbReference type="NCBIfam" id="TIGR00762">
    <property type="entry name" value="DegV"/>
    <property type="match status" value="1"/>
</dbReference>
<dbReference type="PANTHER" id="PTHR33434:SF2">
    <property type="entry name" value="FATTY ACID-BINDING PROTEIN TM_1468"/>
    <property type="match status" value="1"/>
</dbReference>
<comment type="function">
    <text evidence="1">May bind long-chain fatty acids, such as palmitate, and may play a role in lipid transport or fatty acid metabolism.</text>
</comment>
<evidence type="ECO:0000313" key="4">
    <source>
        <dbReference type="Proteomes" id="UP001597189"/>
    </source>
</evidence>
<proteinExistence type="predicted"/>
<dbReference type="InterPro" id="IPR003797">
    <property type="entry name" value="DegV"/>
</dbReference>
<organism evidence="3 4">
    <name type="scientific">Levilactobacillus lanxiensis</name>
    <dbReference type="NCBI Taxonomy" id="2799568"/>
    <lineage>
        <taxon>Bacteria</taxon>
        <taxon>Bacillati</taxon>
        <taxon>Bacillota</taxon>
        <taxon>Bacilli</taxon>
        <taxon>Lactobacillales</taxon>
        <taxon>Lactobacillaceae</taxon>
        <taxon>Levilactobacillus</taxon>
    </lineage>
</organism>
<dbReference type="EMBL" id="JBHTOD010000002">
    <property type="protein sequence ID" value="MFD1454808.1"/>
    <property type="molecule type" value="Genomic_DNA"/>
</dbReference>
<evidence type="ECO:0000256" key="1">
    <source>
        <dbReference type="ARBA" id="ARBA00003238"/>
    </source>
</evidence>
<evidence type="ECO:0000313" key="3">
    <source>
        <dbReference type="EMBL" id="MFD1454808.1"/>
    </source>
</evidence>
<dbReference type="Proteomes" id="UP001597189">
    <property type="component" value="Unassembled WGS sequence"/>
</dbReference>